<accession>A0AAD7FAV9</accession>
<dbReference type="InterPro" id="IPR036397">
    <property type="entry name" value="RNaseH_sf"/>
</dbReference>
<dbReference type="EMBL" id="JARKIE010000916">
    <property type="protein sequence ID" value="KAJ7612968.1"/>
    <property type="molecule type" value="Genomic_DNA"/>
</dbReference>
<dbReference type="Proteomes" id="UP001221757">
    <property type="component" value="Unassembled WGS sequence"/>
</dbReference>
<proteinExistence type="predicted"/>
<protein>
    <recommendedName>
        <fullName evidence="3">Tc1-like transposase DDE domain-containing protein</fullName>
    </recommendedName>
</protein>
<evidence type="ECO:0000313" key="2">
    <source>
        <dbReference type="Proteomes" id="UP001221757"/>
    </source>
</evidence>
<sequence>AGHKCLFLPKFHCELNPIEMVWAKRNDVSLTFPSHGQKLVPEALDQVKVANIRRYFHRCYRYMDAYKSGLNIQQAAYTVKKYTSHRRVP</sequence>
<dbReference type="PANTHER" id="PTHR35871">
    <property type="entry name" value="EXPRESSED PROTEIN"/>
    <property type="match status" value="1"/>
</dbReference>
<dbReference type="PANTHER" id="PTHR35871:SF1">
    <property type="entry name" value="CXC1-LIKE CYSTEINE CLUSTER ASSOCIATED WITH KDZ TRANSPOSASES DOMAIN-CONTAINING PROTEIN"/>
    <property type="match status" value="1"/>
</dbReference>
<comment type="caution">
    <text evidence="1">The sequence shown here is derived from an EMBL/GenBank/DDBJ whole genome shotgun (WGS) entry which is preliminary data.</text>
</comment>
<feature type="non-terminal residue" evidence="1">
    <location>
        <position position="1"/>
    </location>
</feature>
<gene>
    <name evidence="1" type="ORF">B0H17DRAFT_903782</name>
</gene>
<keyword evidence="2" id="KW-1185">Reference proteome</keyword>
<evidence type="ECO:0008006" key="3">
    <source>
        <dbReference type="Google" id="ProtNLM"/>
    </source>
</evidence>
<dbReference type="Gene3D" id="3.30.420.10">
    <property type="entry name" value="Ribonuclease H-like superfamily/Ribonuclease H"/>
    <property type="match status" value="1"/>
</dbReference>
<dbReference type="GO" id="GO:0003676">
    <property type="term" value="F:nucleic acid binding"/>
    <property type="evidence" value="ECO:0007669"/>
    <property type="project" value="InterPro"/>
</dbReference>
<dbReference type="AlphaFoldDB" id="A0AAD7FAV9"/>
<feature type="non-terminal residue" evidence="1">
    <location>
        <position position="89"/>
    </location>
</feature>
<name>A0AAD7FAV9_MYCRO</name>
<evidence type="ECO:0000313" key="1">
    <source>
        <dbReference type="EMBL" id="KAJ7612968.1"/>
    </source>
</evidence>
<reference evidence="1" key="1">
    <citation type="submission" date="2023-03" db="EMBL/GenBank/DDBJ databases">
        <title>Massive genome expansion in bonnet fungi (Mycena s.s.) driven by repeated elements and novel gene families across ecological guilds.</title>
        <authorList>
            <consortium name="Lawrence Berkeley National Laboratory"/>
            <person name="Harder C.B."/>
            <person name="Miyauchi S."/>
            <person name="Viragh M."/>
            <person name="Kuo A."/>
            <person name="Thoen E."/>
            <person name="Andreopoulos B."/>
            <person name="Lu D."/>
            <person name="Skrede I."/>
            <person name="Drula E."/>
            <person name="Henrissat B."/>
            <person name="Morin E."/>
            <person name="Kohler A."/>
            <person name="Barry K."/>
            <person name="LaButti K."/>
            <person name="Morin E."/>
            <person name="Salamov A."/>
            <person name="Lipzen A."/>
            <person name="Mereny Z."/>
            <person name="Hegedus B."/>
            <person name="Baldrian P."/>
            <person name="Stursova M."/>
            <person name="Weitz H."/>
            <person name="Taylor A."/>
            <person name="Grigoriev I.V."/>
            <person name="Nagy L.G."/>
            <person name="Martin F."/>
            <person name="Kauserud H."/>
        </authorList>
    </citation>
    <scope>NUCLEOTIDE SEQUENCE</scope>
    <source>
        <strain evidence="1">CBHHK067</strain>
    </source>
</reference>
<organism evidence="1 2">
    <name type="scientific">Mycena rosella</name>
    <name type="common">Pink bonnet</name>
    <name type="synonym">Agaricus rosellus</name>
    <dbReference type="NCBI Taxonomy" id="1033263"/>
    <lineage>
        <taxon>Eukaryota</taxon>
        <taxon>Fungi</taxon>
        <taxon>Dikarya</taxon>
        <taxon>Basidiomycota</taxon>
        <taxon>Agaricomycotina</taxon>
        <taxon>Agaricomycetes</taxon>
        <taxon>Agaricomycetidae</taxon>
        <taxon>Agaricales</taxon>
        <taxon>Marasmiineae</taxon>
        <taxon>Mycenaceae</taxon>
        <taxon>Mycena</taxon>
    </lineage>
</organism>